<accession>A0AAE9G820</accession>
<proteinExistence type="predicted"/>
<name>A0AAE9G820_9CAUD</name>
<dbReference type="Proteomes" id="UP000832072">
    <property type="component" value="Segment"/>
</dbReference>
<gene>
    <name evidence="1" type="ORF">EHEKIMEA_00289</name>
</gene>
<protein>
    <submittedName>
        <fullName evidence="1">Uncharacterized protein</fullName>
    </submittedName>
</protein>
<reference evidence="1 2" key="1">
    <citation type="submission" date="2022-02" db="EMBL/GenBank/DDBJ databases">
        <authorList>
            <person name="Tian F."/>
            <person name="Li J."/>
            <person name="Li F."/>
            <person name="Tong Y."/>
        </authorList>
    </citation>
    <scope>NUCLEOTIDE SEQUENCE [LARGE SCALE GENOMIC DNA]</scope>
</reference>
<keyword evidence="2" id="KW-1185">Reference proteome</keyword>
<organism evidence="1 2">
    <name type="scientific">Cronobacter phage LPCS28</name>
    <dbReference type="NCBI Taxonomy" id="2924885"/>
    <lineage>
        <taxon>Viruses</taxon>
        <taxon>Duplodnaviria</taxon>
        <taxon>Heunggongvirae</taxon>
        <taxon>Uroviricota</taxon>
        <taxon>Caudoviricetes</taxon>
        <taxon>Pantevenvirales</taxon>
        <taxon>Straboviridae</taxon>
        <taxon>Nanhuvirus</taxon>
        <taxon>Nanhuvirus LPCS28</taxon>
    </lineage>
</organism>
<sequence length="81" mass="9428">MKELILIIKLIQDGETFFEVMGANSLTVNNLIKVYQMEDDFADAYVYSNSREFLLDHLTTCTAESIQEYIIDNEKYRISHA</sequence>
<evidence type="ECO:0000313" key="2">
    <source>
        <dbReference type="Proteomes" id="UP000832072"/>
    </source>
</evidence>
<evidence type="ECO:0000313" key="1">
    <source>
        <dbReference type="EMBL" id="UNY47171.1"/>
    </source>
</evidence>
<dbReference type="EMBL" id="OM638103">
    <property type="protein sequence ID" value="UNY47171.1"/>
    <property type="molecule type" value="Genomic_DNA"/>
</dbReference>